<protein>
    <submittedName>
        <fullName evidence="4">Uncharacterized protein</fullName>
    </submittedName>
</protein>
<accession>Q8THS0</accession>
<dbReference type="InterPro" id="IPR010671">
    <property type="entry name" value="Disaggr-rel_dom"/>
</dbReference>
<keyword evidence="5" id="KW-1185">Reference proteome</keyword>
<dbReference type="KEGG" id="mac:MA_4442"/>
<dbReference type="InterPro" id="IPR024535">
    <property type="entry name" value="RHGA/B-epi-like_pectate_lyase"/>
</dbReference>
<dbReference type="Gene3D" id="2.160.20.10">
    <property type="entry name" value="Single-stranded right-handed beta-helix, Pectin lyase-like"/>
    <property type="match status" value="1"/>
</dbReference>
<evidence type="ECO:0000313" key="4">
    <source>
        <dbReference type="EMBL" id="AAM07783.1"/>
    </source>
</evidence>
<proteinExistence type="predicted"/>
<gene>
    <name evidence="4" type="ordered locus">MA_4442</name>
</gene>
<dbReference type="EMBL" id="AE010299">
    <property type="protein sequence ID" value="AAM07783.1"/>
    <property type="molecule type" value="Genomic_DNA"/>
</dbReference>
<dbReference type="NCBIfam" id="NF033679">
    <property type="entry name" value="DNRLRE_dom"/>
    <property type="match status" value="1"/>
</dbReference>
<evidence type="ECO:0000256" key="1">
    <source>
        <dbReference type="SAM" id="MobiDB-lite"/>
    </source>
</evidence>
<feature type="domain" description="Rhamnogalacturonase A/B/Epimerase-like pectate lyase" evidence="3">
    <location>
        <begin position="46"/>
        <end position="243"/>
    </location>
</feature>
<dbReference type="Pfam" id="PF12708">
    <property type="entry name" value="Pect-lyase_RHGA_epim"/>
    <property type="match status" value="1"/>
</dbReference>
<dbReference type="InParanoid" id="Q8THS0"/>
<dbReference type="Pfam" id="PF06848">
    <property type="entry name" value="Disaggr_repeat"/>
    <property type="match status" value="1"/>
</dbReference>
<feature type="domain" description="Disaggregatase-related" evidence="2">
    <location>
        <begin position="410"/>
        <end position="591"/>
    </location>
</feature>
<dbReference type="EnsemblBacteria" id="AAM07783">
    <property type="protein sequence ID" value="AAM07783"/>
    <property type="gene ID" value="MA_4442"/>
</dbReference>
<feature type="compositionally biased region" description="Low complexity" evidence="1">
    <location>
        <begin position="335"/>
        <end position="362"/>
    </location>
</feature>
<reference evidence="4 5" key="1">
    <citation type="journal article" date="2002" name="Genome Res.">
        <title>The genome of Methanosarcina acetivorans reveals extensive metabolic and physiological diversity.</title>
        <authorList>
            <person name="Galagan J.E."/>
            <person name="Nusbaum C."/>
            <person name="Roy A."/>
            <person name="Endrizzi M.G."/>
            <person name="Macdonald P."/>
            <person name="FitzHugh W."/>
            <person name="Calvo S."/>
            <person name="Engels R."/>
            <person name="Smirnov S."/>
            <person name="Atnoor D."/>
            <person name="Brown A."/>
            <person name="Allen N."/>
            <person name="Naylor J."/>
            <person name="Stange-Thomann N."/>
            <person name="DeArellano K."/>
            <person name="Johnson R."/>
            <person name="Linton L."/>
            <person name="McEwan P."/>
            <person name="McKernan K."/>
            <person name="Talamas J."/>
            <person name="Tirrell A."/>
            <person name="Ye W."/>
            <person name="Zimmer A."/>
            <person name="Barber R.D."/>
            <person name="Cann I."/>
            <person name="Graham D.E."/>
            <person name="Grahame D.A."/>
            <person name="Guss A."/>
            <person name="Hedderich R."/>
            <person name="Ingram-Smith C."/>
            <person name="Kuettner C.H."/>
            <person name="Krzycki J.A."/>
            <person name="Leigh J.A."/>
            <person name="Li W."/>
            <person name="Liu J."/>
            <person name="Mukhopadhyay B."/>
            <person name="Reeve J.N."/>
            <person name="Smith K."/>
            <person name="Springer T.A."/>
            <person name="Umayam L.A."/>
            <person name="White O."/>
            <person name="White R.H."/>
            <person name="de Macario E.C."/>
            <person name="Ferry J.G."/>
            <person name="Jarrell K.F."/>
            <person name="Jing H."/>
            <person name="Macario A.J.L."/>
            <person name="Paulsen I."/>
            <person name="Pritchett M."/>
            <person name="Sowers K.R."/>
            <person name="Swanson R.V."/>
            <person name="Zinder S.H."/>
            <person name="Lander E."/>
            <person name="Metcalf W.W."/>
            <person name="Birren B."/>
        </authorList>
    </citation>
    <scope>NUCLEOTIDE SEQUENCE [LARGE SCALE GENOMIC DNA]</scope>
    <source>
        <strain evidence="5">ATCC 35395 / DSM 2834 / JCM 12185 / C2A</strain>
    </source>
</reference>
<dbReference type="SUPFAM" id="SSF51126">
    <property type="entry name" value="Pectin lyase-like"/>
    <property type="match status" value="1"/>
</dbReference>
<evidence type="ECO:0000313" key="5">
    <source>
        <dbReference type="Proteomes" id="UP000002487"/>
    </source>
</evidence>
<name>Q8THS0_METAC</name>
<dbReference type="InterPro" id="IPR011050">
    <property type="entry name" value="Pectin_lyase_fold/virulence"/>
</dbReference>
<feature type="compositionally biased region" description="Low complexity" evidence="1">
    <location>
        <begin position="369"/>
        <end position="384"/>
    </location>
</feature>
<dbReference type="SMART" id="SM00710">
    <property type="entry name" value="PbH1"/>
    <property type="match status" value="7"/>
</dbReference>
<dbReference type="HOGENOM" id="CLU_012607_0_0_2"/>
<feature type="region of interest" description="Disordered" evidence="1">
    <location>
        <begin position="335"/>
        <end position="384"/>
    </location>
</feature>
<organism evidence="4 5">
    <name type="scientific">Methanosarcina acetivorans (strain ATCC 35395 / DSM 2834 / JCM 12185 / C2A)</name>
    <dbReference type="NCBI Taxonomy" id="188937"/>
    <lineage>
        <taxon>Archaea</taxon>
        <taxon>Methanobacteriati</taxon>
        <taxon>Methanobacteriota</taxon>
        <taxon>Stenosarchaea group</taxon>
        <taxon>Methanomicrobia</taxon>
        <taxon>Methanosarcinales</taxon>
        <taxon>Methanosarcinaceae</taxon>
        <taxon>Methanosarcina</taxon>
    </lineage>
</organism>
<sequence>MKLKSQIQPKGDTMLKRQIGALLLAACLILTAVPAALGAQNTITVSPTSGTNAQTAINNAINSVAAGATSSNPGYVLLSAGTYQISAPIILKSNVILKGAGDSTIIYATGSVCNSEGSPAYVFGSGVSNVEVSNLQFKSTATGPSDGGHGDYRNCIKLTSSTNSKVHDILFTRYLYGDGVRISKSSGINVYNCRITSSGHDGVSFLSGTKDSRMYNCYVEVQTNTGVRVDNCANIEVDHNTFTGSAGSGWCCVELENTLTNVNVHHNIMHDYKGSSSSAGIGNWNAKGSISVHDNVMWNVSPYVEVGSGTNILGPSDHSVENWVAKGYGYGSLGSVSSSQDTTVDSTSETDTQTAINATAATETKETEVATTNDQTTVNENTVTATTPEQVAGTENTSSTEENATGIVIDNRLREASPDVVYQDKVYIDIGGRPGVGRYRDLILFDLSKYDEAENITNATLSLYWYYPDGIERPEDTIVEIYRPAAAWSPENVTWNSRDTGVLWTQPGGDWFDMNNTSQGDAPYATITLKGSDIPDNRYYELNVTELVKEYVSGEYENTGFLIKTQNENADYVAFYSSDIEDKDKRPTLNIEEKAVA</sequence>
<dbReference type="AlphaFoldDB" id="Q8THS0"/>
<dbReference type="Proteomes" id="UP000002487">
    <property type="component" value="Chromosome"/>
</dbReference>
<evidence type="ECO:0000259" key="3">
    <source>
        <dbReference type="Pfam" id="PF12708"/>
    </source>
</evidence>
<dbReference type="InterPro" id="IPR012334">
    <property type="entry name" value="Pectin_lyas_fold"/>
</dbReference>
<evidence type="ECO:0000259" key="2">
    <source>
        <dbReference type="Pfam" id="PF06848"/>
    </source>
</evidence>
<dbReference type="InterPro" id="IPR006626">
    <property type="entry name" value="PbH1"/>
</dbReference>